<evidence type="ECO:0000256" key="4">
    <source>
        <dbReference type="ARBA" id="ARBA00022683"/>
    </source>
</evidence>
<keyword evidence="6" id="KW-0479">Metal-binding</keyword>
<accession>A0A511AV21</accession>
<dbReference type="InterPro" id="IPR003188">
    <property type="entry name" value="PTS_IIA_lac/cel"/>
</dbReference>
<feature type="active site" description="Tele-phosphohistidine intermediate" evidence="5">
    <location>
        <position position="76"/>
    </location>
</feature>
<comment type="caution">
    <text evidence="8">The sequence shown here is derived from an EMBL/GenBank/DDBJ whole genome shotgun (WGS) entry which is preliminary data.</text>
</comment>
<evidence type="ECO:0000256" key="5">
    <source>
        <dbReference type="PIRSR" id="PIRSR000699-1"/>
    </source>
</evidence>
<dbReference type="GO" id="GO:0016740">
    <property type="term" value="F:transferase activity"/>
    <property type="evidence" value="ECO:0007669"/>
    <property type="project" value="UniProtKB-KW"/>
</dbReference>
<dbReference type="RefSeq" id="WP_146924798.1">
    <property type="nucleotide sequence ID" value="NZ_BJUY01000025.1"/>
</dbReference>
<proteinExistence type="predicted"/>
<protein>
    <submittedName>
        <fullName evidence="8">PTS cellobiose transporter subunit IIA</fullName>
    </submittedName>
</protein>
<dbReference type="AlphaFoldDB" id="A0A511AV21"/>
<evidence type="ECO:0000256" key="1">
    <source>
        <dbReference type="ARBA" id="ARBA00022448"/>
    </source>
</evidence>
<dbReference type="SUPFAM" id="SSF46973">
    <property type="entry name" value="Enzyme IIa from lactose specific PTS, IIa-lac"/>
    <property type="match status" value="1"/>
</dbReference>
<dbReference type="PANTHER" id="PTHR34382:SF7">
    <property type="entry name" value="PTS SYSTEM N,N'-DIACETYLCHITOBIOSE-SPECIFIC EIIA COMPONENT"/>
    <property type="match status" value="1"/>
</dbReference>
<keyword evidence="4" id="KW-0598">Phosphotransferase system</keyword>
<evidence type="ECO:0000256" key="6">
    <source>
        <dbReference type="PIRSR" id="PIRSR000699-2"/>
    </source>
</evidence>
<dbReference type="Proteomes" id="UP000321662">
    <property type="component" value="Unassembled WGS sequence"/>
</dbReference>
<evidence type="ECO:0000256" key="3">
    <source>
        <dbReference type="ARBA" id="ARBA00022679"/>
    </source>
</evidence>
<dbReference type="GO" id="GO:0046872">
    <property type="term" value="F:metal ion binding"/>
    <property type="evidence" value="ECO:0007669"/>
    <property type="project" value="UniProtKB-KW"/>
</dbReference>
<dbReference type="EMBL" id="BJUY01000025">
    <property type="protein sequence ID" value="GEK91996.1"/>
    <property type="molecule type" value="Genomic_DNA"/>
</dbReference>
<organism evidence="8 9">
    <name type="scientific">Alkalibacterium kapii</name>
    <dbReference type="NCBI Taxonomy" id="426704"/>
    <lineage>
        <taxon>Bacteria</taxon>
        <taxon>Bacillati</taxon>
        <taxon>Bacillota</taxon>
        <taxon>Bacilli</taxon>
        <taxon>Lactobacillales</taxon>
        <taxon>Carnobacteriaceae</taxon>
        <taxon>Alkalibacterium</taxon>
    </lineage>
</organism>
<keyword evidence="3" id="KW-0808">Transferase</keyword>
<evidence type="ECO:0000313" key="9">
    <source>
        <dbReference type="Proteomes" id="UP000321662"/>
    </source>
</evidence>
<reference evidence="8 9" key="1">
    <citation type="submission" date="2019-07" db="EMBL/GenBank/DDBJ databases">
        <title>Whole genome shotgun sequence of Alkalibacterium kapii NBRC 103247.</title>
        <authorList>
            <person name="Hosoyama A."/>
            <person name="Uohara A."/>
            <person name="Ohji S."/>
            <person name="Ichikawa N."/>
        </authorList>
    </citation>
    <scope>NUCLEOTIDE SEQUENCE [LARGE SCALE GENOMIC DNA]</scope>
    <source>
        <strain evidence="8 9">NBRC 103247</strain>
    </source>
</reference>
<dbReference type="PIRSF" id="PIRSF000699">
    <property type="entry name" value="PTS_IILac_III"/>
    <property type="match status" value="1"/>
</dbReference>
<name>A0A511AV21_9LACT</name>
<sequence>MEEMELIFFEIISTVGTARSAFIDAIGLAKKGDFEGAEAKVKEGNEHFLTGHKSHAKLIQKEASDEKIEFSLLLVHAEDQMMSAEAFKILSEEFIDVYKRIEEGS</sequence>
<dbReference type="PANTHER" id="PTHR34382">
    <property type="entry name" value="PTS SYSTEM N,N'-DIACETYLCHITOBIOSE-SPECIFIC EIIA COMPONENT"/>
    <property type="match status" value="1"/>
</dbReference>
<dbReference type="Gene3D" id="1.20.58.80">
    <property type="entry name" value="Phosphotransferase system, lactose/cellobiose-type IIA subunit"/>
    <property type="match status" value="1"/>
</dbReference>
<comment type="cofactor">
    <cofactor evidence="6">
        <name>Mg(2+)</name>
        <dbReference type="ChEBI" id="CHEBI:18420"/>
    </cofactor>
    <text evidence="6">Binds 1 Mg(2+) ion per trimer.</text>
</comment>
<keyword evidence="2" id="KW-0762">Sugar transport</keyword>
<dbReference type="PROSITE" id="PS51095">
    <property type="entry name" value="PTS_EIIA_TYPE_3"/>
    <property type="match status" value="1"/>
</dbReference>
<feature type="binding site" evidence="6">
    <location>
        <position position="79"/>
    </location>
    <ligand>
        <name>Mg(2+)</name>
        <dbReference type="ChEBI" id="CHEBI:18420"/>
        <note>ligand shared between all trimeric partners</note>
    </ligand>
</feature>
<keyword evidence="9" id="KW-1185">Reference proteome</keyword>
<keyword evidence="1" id="KW-0813">Transport</keyword>
<feature type="modified residue" description="Phosphohistidine; by HPr" evidence="7">
    <location>
        <position position="76"/>
    </location>
</feature>
<dbReference type="InterPro" id="IPR036542">
    <property type="entry name" value="PTS_IIA_lac/cel_sf"/>
</dbReference>
<evidence type="ECO:0000256" key="2">
    <source>
        <dbReference type="ARBA" id="ARBA00022597"/>
    </source>
</evidence>
<evidence type="ECO:0000256" key="7">
    <source>
        <dbReference type="PROSITE-ProRule" id="PRU00418"/>
    </source>
</evidence>
<gene>
    <name evidence="8" type="ORF">AKA01nite_16180</name>
</gene>
<dbReference type="OrthoDB" id="350602at2"/>
<dbReference type="GO" id="GO:0009401">
    <property type="term" value="P:phosphoenolpyruvate-dependent sugar phosphotransferase system"/>
    <property type="evidence" value="ECO:0007669"/>
    <property type="project" value="UniProtKB-KW"/>
</dbReference>
<dbReference type="Pfam" id="PF02255">
    <property type="entry name" value="PTS_IIA"/>
    <property type="match status" value="1"/>
</dbReference>
<keyword evidence="6" id="KW-0460">Magnesium</keyword>
<evidence type="ECO:0000313" key="8">
    <source>
        <dbReference type="EMBL" id="GEK91996.1"/>
    </source>
</evidence>